<proteinExistence type="predicted"/>
<evidence type="ECO:0000313" key="1">
    <source>
        <dbReference type="EMBL" id="DAF61979.1"/>
    </source>
</evidence>
<protein>
    <submittedName>
        <fullName evidence="1">Uncharacterized protein</fullName>
    </submittedName>
</protein>
<reference evidence="1" key="1">
    <citation type="journal article" date="2021" name="Proc. Natl. Acad. Sci. U.S.A.">
        <title>A Catalog of Tens of Thousands of Viruses from Human Metagenomes Reveals Hidden Associations with Chronic Diseases.</title>
        <authorList>
            <person name="Tisza M.J."/>
            <person name="Buck C.B."/>
        </authorList>
    </citation>
    <scope>NUCLEOTIDE SEQUENCE</scope>
    <source>
        <strain evidence="1">CtP0x5</strain>
    </source>
</reference>
<organism evidence="1">
    <name type="scientific">Siphoviridae sp. ctP0x5</name>
    <dbReference type="NCBI Taxonomy" id="2827863"/>
    <lineage>
        <taxon>Viruses</taxon>
        <taxon>Duplodnaviria</taxon>
        <taxon>Heunggongvirae</taxon>
        <taxon>Uroviricota</taxon>
        <taxon>Caudoviricetes</taxon>
    </lineage>
</organism>
<name>A0A8S5TG26_9CAUD</name>
<sequence>MEEYFVTVFPKEEGEIPQDFSGYAEAKKFADEEYGEGNYTIESPCY</sequence>
<accession>A0A8S5TG26</accession>
<dbReference type="EMBL" id="BK032818">
    <property type="protein sequence ID" value="DAF61979.1"/>
    <property type="molecule type" value="Genomic_DNA"/>
</dbReference>